<dbReference type="VEuPathDB" id="GiardiaDB:QR46_1209"/>
<comment type="caution">
    <text evidence="3">The sequence shown here is derived from an EMBL/GenBank/DDBJ whole genome shotgun (WGS) entry which is preliminary data.</text>
</comment>
<gene>
    <name evidence="3" type="ORF">QR46_1209</name>
</gene>
<accession>A0A132NYM1</accession>
<dbReference type="AlphaFoldDB" id="A0A132NYM1"/>
<feature type="compositionally biased region" description="Polar residues" evidence="2">
    <location>
        <begin position="377"/>
        <end position="391"/>
    </location>
</feature>
<feature type="compositionally biased region" description="Low complexity" evidence="2">
    <location>
        <begin position="247"/>
        <end position="258"/>
    </location>
</feature>
<dbReference type="EMBL" id="JXTI01000023">
    <property type="protein sequence ID" value="KWX14782.1"/>
    <property type="molecule type" value="Genomic_DNA"/>
</dbReference>
<feature type="region of interest" description="Disordered" evidence="2">
    <location>
        <begin position="1"/>
        <end position="21"/>
    </location>
</feature>
<reference evidence="3 4" key="1">
    <citation type="journal article" date="2015" name="Mol. Biochem. Parasitol.">
        <title>Identification of polymorphic genes for use in assemblage B genotyping assays through comparative genomics of multiple assemblage B Giardia duodenalis isolates.</title>
        <authorList>
            <person name="Wielinga C."/>
            <person name="Thompson R.C."/>
            <person name="Monis P."/>
            <person name="Ryan U."/>
        </authorList>
    </citation>
    <scope>NUCLEOTIDE SEQUENCE [LARGE SCALE GENOMIC DNA]</scope>
    <source>
        <strain evidence="3 4">BAH15c1</strain>
    </source>
</reference>
<feature type="coiled-coil region" evidence="1">
    <location>
        <begin position="453"/>
        <end position="496"/>
    </location>
</feature>
<dbReference type="Proteomes" id="UP000070089">
    <property type="component" value="Unassembled WGS sequence"/>
</dbReference>
<evidence type="ECO:0000256" key="1">
    <source>
        <dbReference type="SAM" id="Coils"/>
    </source>
</evidence>
<proteinExistence type="predicted"/>
<evidence type="ECO:0000256" key="2">
    <source>
        <dbReference type="SAM" id="MobiDB-lite"/>
    </source>
</evidence>
<feature type="compositionally biased region" description="Low complexity" evidence="2">
    <location>
        <begin position="360"/>
        <end position="376"/>
    </location>
</feature>
<sequence>MEKNLDTRKGGGLGTNPNAAPSLHQSPCKFAEEKKFYSGNLMSSVDAYKAQALSCINILLRKLGIKNVLSDTSQITFEVINQLALVYFKLDRFPTPQSLTSSMRAYAKEISLLSYIESKLGITTNHISPKGLREHQLFDCVLLLEIVYTLIKSEDMPNYPMMSEAVATKLLKMQMEMESRDLMERQAEYMEQQKKYEDPKGILSAKQILDRYAEADSYRASIGPIGVGASGNLNGSLLVADSVNPPQRSSRNQSVSSSYLGDPTSPIRGAKGANQLTASPEQKSPPYRNMALSRPSTTSNTPSRATVNAYQKGSRKSVVDQEALNQEVREMVDLYYDKYLRNFVLALADRSMSANTRAMAYSSASPSKSTSPYRSATSRARQPRTPLTPSIGSGRGPSRTPRTPTAPQSLMHQKMIQFEEERMKIKLHKMIYKVMQEIHQQEVSYYYRLEGRIAQTLKRALAVERENLRLEAKWKRDELNEQLRQERILKEALATKKANDLALMKEAEEAKQFRMKINKMVTNSEARSWKRGREDEIFKSIESALRREAGARIKTAVDNFELCDEDIDRIVVERLRQYAGAERDVTHQPGSEVMRLHNPEQMRRNNANVSQNSIIEGQY</sequence>
<feature type="compositionally biased region" description="Low complexity" evidence="2">
    <location>
        <begin position="293"/>
        <end position="306"/>
    </location>
</feature>
<dbReference type="OrthoDB" id="10255885at2759"/>
<name>A0A132NYM1_GIAIN</name>
<keyword evidence="1" id="KW-0175">Coiled coil</keyword>
<feature type="region of interest" description="Disordered" evidence="2">
    <location>
        <begin position="360"/>
        <end position="408"/>
    </location>
</feature>
<evidence type="ECO:0000313" key="4">
    <source>
        <dbReference type="Proteomes" id="UP000070089"/>
    </source>
</evidence>
<feature type="region of interest" description="Disordered" evidence="2">
    <location>
        <begin position="240"/>
        <end position="319"/>
    </location>
</feature>
<protein>
    <submittedName>
        <fullName evidence="3">Uncharacterized protein</fullName>
    </submittedName>
</protein>
<evidence type="ECO:0000313" key="3">
    <source>
        <dbReference type="EMBL" id="KWX14782.1"/>
    </source>
</evidence>
<organism evidence="3 4">
    <name type="scientific">Giardia duodenalis assemblage B</name>
    <dbReference type="NCBI Taxonomy" id="1394984"/>
    <lineage>
        <taxon>Eukaryota</taxon>
        <taxon>Metamonada</taxon>
        <taxon>Diplomonadida</taxon>
        <taxon>Hexamitidae</taxon>
        <taxon>Giardiinae</taxon>
        <taxon>Giardia</taxon>
    </lineage>
</organism>